<protein>
    <submittedName>
        <fullName evidence="1">Uncharacterized protein</fullName>
    </submittedName>
</protein>
<dbReference type="RefSeq" id="XP_060327622.1">
    <property type="nucleotide sequence ID" value="XM_060477851.1"/>
</dbReference>
<dbReference type="Proteomes" id="UP001175211">
    <property type="component" value="Unassembled WGS sequence"/>
</dbReference>
<evidence type="ECO:0000313" key="2">
    <source>
        <dbReference type="Proteomes" id="UP001175211"/>
    </source>
</evidence>
<evidence type="ECO:0000313" key="1">
    <source>
        <dbReference type="EMBL" id="KAK0451285.1"/>
    </source>
</evidence>
<dbReference type="AlphaFoldDB" id="A0AA39JYI4"/>
<dbReference type="GeneID" id="85361399"/>
<proteinExistence type="predicted"/>
<reference evidence="1" key="1">
    <citation type="submission" date="2023-06" db="EMBL/GenBank/DDBJ databases">
        <authorList>
            <consortium name="Lawrence Berkeley National Laboratory"/>
            <person name="Ahrendt S."/>
            <person name="Sahu N."/>
            <person name="Indic B."/>
            <person name="Wong-Bajracharya J."/>
            <person name="Merenyi Z."/>
            <person name="Ke H.-M."/>
            <person name="Monk M."/>
            <person name="Kocsube S."/>
            <person name="Drula E."/>
            <person name="Lipzen A."/>
            <person name="Balint B."/>
            <person name="Henrissat B."/>
            <person name="Andreopoulos B."/>
            <person name="Martin F.M."/>
            <person name="Harder C.B."/>
            <person name="Rigling D."/>
            <person name="Ford K.L."/>
            <person name="Foster G.D."/>
            <person name="Pangilinan J."/>
            <person name="Papanicolaou A."/>
            <person name="Barry K."/>
            <person name="LaButti K."/>
            <person name="Viragh M."/>
            <person name="Koriabine M."/>
            <person name="Yan M."/>
            <person name="Riley R."/>
            <person name="Champramary S."/>
            <person name="Plett K.L."/>
            <person name="Tsai I.J."/>
            <person name="Slot J."/>
            <person name="Sipos G."/>
            <person name="Plett J."/>
            <person name="Nagy L.G."/>
            <person name="Grigoriev I.V."/>
        </authorList>
    </citation>
    <scope>NUCLEOTIDE SEQUENCE</scope>
    <source>
        <strain evidence="1">CCBAS 213</strain>
    </source>
</reference>
<sequence length="82" mass="9429">MDFFKKKGPLMNYHIFRSPHLANKYCVTEEVAGMIAKTPLGYGNDEEDQPHDISSGAPSWLVIDYFDWYLSTPGTQWLTDLE</sequence>
<accession>A0AA39JYI4</accession>
<comment type="caution">
    <text evidence="1">The sequence shown here is derived from an EMBL/GenBank/DDBJ whole genome shotgun (WGS) entry which is preliminary data.</text>
</comment>
<dbReference type="EMBL" id="JAUEPS010000033">
    <property type="protein sequence ID" value="KAK0451285.1"/>
    <property type="molecule type" value="Genomic_DNA"/>
</dbReference>
<keyword evidence="2" id="KW-1185">Reference proteome</keyword>
<name>A0AA39JYI4_ARMTA</name>
<organism evidence="1 2">
    <name type="scientific">Armillaria tabescens</name>
    <name type="common">Ringless honey mushroom</name>
    <name type="synonym">Agaricus tabescens</name>
    <dbReference type="NCBI Taxonomy" id="1929756"/>
    <lineage>
        <taxon>Eukaryota</taxon>
        <taxon>Fungi</taxon>
        <taxon>Dikarya</taxon>
        <taxon>Basidiomycota</taxon>
        <taxon>Agaricomycotina</taxon>
        <taxon>Agaricomycetes</taxon>
        <taxon>Agaricomycetidae</taxon>
        <taxon>Agaricales</taxon>
        <taxon>Marasmiineae</taxon>
        <taxon>Physalacriaceae</taxon>
        <taxon>Desarmillaria</taxon>
    </lineage>
</organism>
<gene>
    <name evidence="1" type="ORF">EV420DRAFT_1646029</name>
</gene>